<gene>
    <name evidence="1" type="ORF">BDM02DRAFT_3095808</name>
</gene>
<accession>A0ACB6ZHD3</accession>
<evidence type="ECO:0000313" key="1">
    <source>
        <dbReference type="EMBL" id="KAF9648821.1"/>
    </source>
</evidence>
<organism evidence="1 2">
    <name type="scientific">Thelephora ganbajun</name>
    <name type="common">Ganba fungus</name>
    <dbReference type="NCBI Taxonomy" id="370292"/>
    <lineage>
        <taxon>Eukaryota</taxon>
        <taxon>Fungi</taxon>
        <taxon>Dikarya</taxon>
        <taxon>Basidiomycota</taxon>
        <taxon>Agaricomycotina</taxon>
        <taxon>Agaricomycetes</taxon>
        <taxon>Thelephorales</taxon>
        <taxon>Thelephoraceae</taxon>
        <taxon>Thelephora</taxon>
    </lineage>
</organism>
<evidence type="ECO:0000313" key="2">
    <source>
        <dbReference type="Proteomes" id="UP000886501"/>
    </source>
</evidence>
<protein>
    <submittedName>
        <fullName evidence="1">Metallo-dependent phosphatase</fullName>
    </submittedName>
</protein>
<comment type="caution">
    <text evidence="1">The sequence shown here is derived from an EMBL/GenBank/DDBJ whole genome shotgun (WGS) entry which is preliminary data.</text>
</comment>
<reference evidence="1" key="2">
    <citation type="journal article" date="2020" name="Nat. Commun.">
        <title>Large-scale genome sequencing of mycorrhizal fungi provides insights into the early evolution of symbiotic traits.</title>
        <authorList>
            <person name="Miyauchi S."/>
            <person name="Kiss E."/>
            <person name="Kuo A."/>
            <person name="Drula E."/>
            <person name="Kohler A."/>
            <person name="Sanchez-Garcia M."/>
            <person name="Morin E."/>
            <person name="Andreopoulos B."/>
            <person name="Barry K.W."/>
            <person name="Bonito G."/>
            <person name="Buee M."/>
            <person name="Carver A."/>
            <person name="Chen C."/>
            <person name="Cichocki N."/>
            <person name="Clum A."/>
            <person name="Culley D."/>
            <person name="Crous P.W."/>
            <person name="Fauchery L."/>
            <person name="Girlanda M."/>
            <person name="Hayes R.D."/>
            <person name="Keri Z."/>
            <person name="LaButti K."/>
            <person name="Lipzen A."/>
            <person name="Lombard V."/>
            <person name="Magnuson J."/>
            <person name="Maillard F."/>
            <person name="Murat C."/>
            <person name="Nolan M."/>
            <person name="Ohm R.A."/>
            <person name="Pangilinan J."/>
            <person name="Pereira M.F."/>
            <person name="Perotto S."/>
            <person name="Peter M."/>
            <person name="Pfister S."/>
            <person name="Riley R."/>
            <person name="Sitrit Y."/>
            <person name="Stielow J.B."/>
            <person name="Szollosi G."/>
            <person name="Zifcakova L."/>
            <person name="Stursova M."/>
            <person name="Spatafora J.W."/>
            <person name="Tedersoo L."/>
            <person name="Vaario L.M."/>
            <person name="Yamada A."/>
            <person name="Yan M."/>
            <person name="Wang P."/>
            <person name="Xu J."/>
            <person name="Bruns T."/>
            <person name="Baldrian P."/>
            <person name="Vilgalys R."/>
            <person name="Dunand C."/>
            <person name="Henrissat B."/>
            <person name="Grigoriev I.V."/>
            <person name="Hibbett D."/>
            <person name="Nagy L.G."/>
            <person name="Martin F.M."/>
        </authorList>
    </citation>
    <scope>NUCLEOTIDE SEQUENCE</scope>
    <source>
        <strain evidence="1">P2</strain>
    </source>
</reference>
<dbReference type="Proteomes" id="UP000886501">
    <property type="component" value="Unassembled WGS sequence"/>
</dbReference>
<proteinExistence type="predicted"/>
<name>A0ACB6ZHD3_THEGA</name>
<sequence length="432" mass="49280">MASFTIVSIFLLYIFFAGVTGVPFSPKEPDLGQYVKTTTLNIPSSDRPTRILFVGDIHGQFDDFQNLLRKVNYDPAAGDVLVHTGDIITRGAADGSKNVLDWMAKHDTYGVRGNNDQAIIDWKAWRDWISSTSAGRAWLRSLDEDWEKDNEKTSTKILNPDTWVKERRKNSPRKYKVWWRRVPEDWKMFREHYLIAASLEQHQYEYLLSLPLVLHIPSIHTFTAHAGILASDITRPPTDRYQPLAHYPSPPRSLNPALNETTLRLWQELAILNDIPQNNDPWVVLNMRSISKDKTITRGNKRGTPWTKGYNEMMDRCVGYETDFASDAMTKGLPCMPVSVVYGHSASRGLDINRWSFGLDTGCVYGRKLTALILDLPRHHASSTQQDEDGEGLYDPNDETQEIFARSQEHKVKFGDNKHLIEASIVDVECSN</sequence>
<keyword evidence="2" id="KW-1185">Reference proteome</keyword>
<dbReference type="EMBL" id="MU118007">
    <property type="protein sequence ID" value="KAF9648821.1"/>
    <property type="molecule type" value="Genomic_DNA"/>
</dbReference>
<reference evidence="1" key="1">
    <citation type="submission" date="2019-10" db="EMBL/GenBank/DDBJ databases">
        <authorList>
            <consortium name="DOE Joint Genome Institute"/>
            <person name="Kuo A."/>
            <person name="Miyauchi S."/>
            <person name="Kiss E."/>
            <person name="Drula E."/>
            <person name="Kohler A."/>
            <person name="Sanchez-Garcia M."/>
            <person name="Andreopoulos B."/>
            <person name="Barry K.W."/>
            <person name="Bonito G."/>
            <person name="Buee M."/>
            <person name="Carver A."/>
            <person name="Chen C."/>
            <person name="Cichocki N."/>
            <person name="Clum A."/>
            <person name="Culley D."/>
            <person name="Crous P.W."/>
            <person name="Fauchery L."/>
            <person name="Girlanda M."/>
            <person name="Hayes R."/>
            <person name="Keri Z."/>
            <person name="Labutti K."/>
            <person name="Lipzen A."/>
            <person name="Lombard V."/>
            <person name="Magnuson J."/>
            <person name="Maillard F."/>
            <person name="Morin E."/>
            <person name="Murat C."/>
            <person name="Nolan M."/>
            <person name="Ohm R."/>
            <person name="Pangilinan J."/>
            <person name="Pereira M."/>
            <person name="Perotto S."/>
            <person name="Peter M."/>
            <person name="Riley R."/>
            <person name="Sitrit Y."/>
            <person name="Stielow B."/>
            <person name="Szollosi G."/>
            <person name="Zifcakova L."/>
            <person name="Stursova M."/>
            <person name="Spatafora J.W."/>
            <person name="Tedersoo L."/>
            <person name="Vaario L.-M."/>
            <person name="Yamada A."/>
            <person name="Yan M."/>
            <person name="Wang P."/>
            <person name="Xu J."/>
            <person name="Bruns T."/>
            <person name="Baldrian P."/>
            <person name="Vilgalys R."/>
            <person name="Henrissat B."/>
            <person name="Grigoriev I.V."/>
            <person name="Hibbett D."/>
            <person name="Nagy L.G."/>
            <person name="Martin F.M."/>
        </authorList>
    </citation>
    <scope>NUCLEOTIDE SEQUENCE</scope>
    <source>
        <strain evidence="1">P2</strain>
    </source>
</reference>